<organism evidence="3 4">
    <name type="scientific">Anaeramoeba flamelloides</name>
    <dbReference type="NCBI Taxonomy" id="1746091"/>
    <lineage>
        <taxon>Eukaryota</taxon>
        <taxon>Metamonada</taxon>
        <taxon>Anaeramoebidae</taxon>
        <taxon>Anaeramoeba</taxon>
    </lineage>
</organism>
<accession>A0ABQ8X9W2</accession>
<name>A0ABQ8X9W2_9EUKA</name>
<keyword evidence="1" id="KW-0547">Nucleotide-binding</keyword>
<dbReference type="SMART" id="SM00173">
    <property type="entry name" value="RAS"/>
    <property type="match status" value="1"/>
</dbReference>
<dbReference type="Pfam" id="PF00071">
    <property type="entry name" value="Ras"/>
    <property type="match status" value="1"/>
</dbReference>
<dbReference type="InterPro" id="IPR027417">
    <property type="entry name" value="P-loop_NTPase"/>
</dbReference>
<reference evidence="3" key="1">
    <citation type="submission" date="2022-08" db="EMBL/GenBank/DDBJ databases">
        <title>Novel sulfate-reducing endosymbionts in the free-living metamonad Anaeramoeba.</title>
        <authorList>
            <person name="Jerlstrom-Hultqvist J."/>
            <person name="Cepicka I."/>
            <person name="Gallot-Lavallee L."/>
            <person name="Salas-Leiva D."/>
            <person name="Curtis B.A."/>
            <person name="Zahonova K."/>
            <person name="Pipaliya S."/>
            <person name="Dacks J."/>
            <person name="Roger A.J."/>
        </authorList>
    </citation>
    <scope>NUCLEOTIDE SEQUENCE</scope>
    <source>
        <strain evidence="3">Schooner1</strain>
    </source>
</reference>
<evidence type="ECO:0000256" key="1">
    <source>
        <dbReference type="ARBA" id="ARBA00022741"/>
    </source>
</evidence>
<dbReference type="Gene3D" id="3.40.50.300">
    <property type="entry name" value="P-loop containing nucleotide triphosphate hydrolases"/>
    <property type="match status" value="1"/>
</dbReference>
<evidence type="ECO:0000313" key="4">
    <source>
        <dbReference type="Proteomes" id="UP001150062"/>
    </source>
</evidence>
<dbReference type="CDD" id="cd01860">
    <property type="entry name" value="Rab5_related"/>
    <property type="match status" value="1"/>
</dbReference>
<dbReference type="SUPFAM" id="SSF52540">
    <property type="entry name" value="P-loop containing nucleoside triphosphate hydrolases"/>
    <property type="match status" value="1"/>
</dbReference>
<dbReference type="NCBIfam" id="TIGR00231">
    <property type="entry name" value="small_GTP"/>
    <property type="match status" value="1"/>
</dbReference>
<sequence>MSQKFHTLSFKIVVLGESAVGKTSILLRFYRNKYTAEIEPTIGATNFQKIINVGDYKIQLLIWDTAGQERYHSLAQMYYRGAKGALVVYDVTNNDSFEKAKEWVEEIKNEGSPNAKIALVGNKIDLPNHTVDKNEAKKYAKENNLLFFQTSAKMGEGINNAFVSLAKSLPLEFGETINPNIKDLNSNEEEKKNEEENNGGCC</sequence>
<protein>
    <submittedName>
        <fullName evidence="3">Ras-related protein rab-5c</fullName>
    </submittedName>
</protein>
<dbReference type="SMART" id="SM00174">
    <property type="entry name" value="RHO"/>
    <property type="match status" value="1"/>
</dbReference>
<gene>
    <name evidence="3" type="ORF">M0813_07691</name>
</gene>
<dbReference type="PROSITE" id="PS51421">
    <property type="entry name" value="RAS"/>
    <property type="match status" value="1"/>
</dbReference>
<dbReference type="EMBL" id="JAOAOG010000320">
    <property type="protein sequence ID" value="KAJ6229463.1"/>
    <property type="molecule type" value="Genomic_DNA"/>
</dbReference>
<dbReference type="SMART" id="SM00175">
    <property type="entry name" value="RAB"/>
    <property type="match status" value="1"/>
</dbReference>
<comment type="caution">
    <text evidence="3">The sequence shown here is derived from an EMBL/GenBank/DDBJ whole genome shotgun (WGS) entry which is preliminary data.</text>
</comment>
<dbReference type="SMART" id="SM00177">
    <property type="entry name" value="ARF"/>
    <property type="match status" value="1"/>
</dbReference>
<feature type="region of interest" description="Disordered" evidence="2">
    <location>
        <begin position="180"/>
        <end position="202"/>
    </location>
</feature>
<evidence type="ECO:0000313" key="3">
    <source>
        <dbReference type="EMBL" id="KAJ6229463.1"/>
    </source>
</evidence>
<dbReference type="InterPro" id="IPR005225">
    <property type="entry name" value="Small_GTP-bd"/>
</dbReference>
<proteinExistence type="predicted"/>
<dbReference type="PROSITE" id="PS51419">
    <property type="entry name" value="RAB"/>
    <property type="match status" value="1"/>
</dbReference>
<keyword evidence="4" id="KW-1185">Reference proteome</keyword>
<dbReference type="PROSITE" id="PS51417">
    <property type="entry name" value="ARF"/>
    <property type="match status" value="1"/>
</dbReference>
<dbReference type="InterPro" id="IPR001806">
    <property type="entry name" value="Small_GTPase"/>
</dbReference>
<evidence type="ECO:0000256" key="2">
    <source>
        <dbReference type="SAM" id="MobiDB-lite"/>
    </source>
</evidence>
<dbReference type="PANTHER" id="PTHR47978">
    <property type="match status" value="1"/>
</dbReference>
<dbReference type="PROSITE" id="PS51420">
    <property type="entry name" value="RHO"/>
    <property type="match status" value="1"/>
</dbReference>
<dbReference type="SMART" id="SM00176">
    <property type="entry name" value="RAN"/>
    <property type="match status" value="1"/>
</dbReference>
<dbReference type="PRINTS" id="PR00449">
    <property type="entry name" value="RASTRNSFRMNG"/>
</dbReference>
<dbReference type="Proteomes" id="UP001150062">
    <property type="component" value="Unassembled WGS sequence"/>
</dbReference>